<organism evidence="3 4">
    <name type="scientific">Mycobacterium phage LittleE</name>
    <dbReference type="NCBI Taxonomy" id="2922212"/>
    <lineage>
        <taxon>Viruses</taxon>
        <taxon>Duplodnaviria</taxon>
        <taxon>Heunggongvirae</taxon>
        <taxon>Uroviricota</taxon>
        <taxon>Caudoviricetes</taxon>
        <taxon>Omegavirus</taxon>
        <taxon>Omegavirus littlee</taxon>
    </lineage>
</organism>
<feature type="region of interest" description="Disordered" evidence="2">
    <location>
        <begin position="171"/>
        <end position="197"/>
    </location>
</feature>
<dbReference type="RefSeq" id="YP_009637077.1">
    <property type="nucleotide sequence ID" value="NC_042322.1"/>
</dbReference>
<name>G1D451_9CAUD</name>
<evidence type="ECO:0000256" key="2">
    <source>
        <dbReference type="SAM" id="MobiDB-lite"/>
    </source>
</evidence>
<dbReference type="GeneID" id="40233823"/>
<proteinExistence type="predicted"/>
<evidence type="ECO:0000313" key="4">
    <source>
        <dbReference type="Proteomes" id="UP000008414"/>
    </source>
</evidence>
<keyword evidence="1" id="KW-0175">Coiled coil</keyword>
<reference evidence="3 4" key="1">
    <citation type="journal article" date="2012" name="J. Virol.">
        <title>Complete Genome Sequences of 138 Mycobacteriophages.</title>
        <authorList>
            <consortium name="the Science Education Alliance Phage Hunters Advancing Genomics and Evolutionary Science Program"/>
            <consortium name="the KwaZulu-Natal Research Institute for Tuberculosis and HIV Mycobacterial Genetics Course Students"/>
            <consortium name="the Phage Hunters Integrating Research and Education Program"/>
            <person name="Hatfull G.F."/>
        </authorList>
    </citation>
    <scope>NUCLEOTIDE SEQUENCE [LARGE SCALE GENOMIC DNA]</scope>
    <source>
        <strain evidence="3">LittleE</strain>
    </source>
</reference>
<gene>
    <name evidence="3" type="primary">166</name>
    <name evidence="3" type="ORF">LITTLEE_166</name>
</gene>
<evidence type="ECO:0000256" key="1">
    <source>
        <dbReference type="SAM" id="Coils"/>
    </source>
</evidence>
<dbReference type="EMBL" id="JF937101">
    <property type="protein sequence ID" value="AEK09611.1"/>
    <property type="molecule type" value="Genomic_DNA"/>
</dbReference>
<accession>G1D451</accession>
<dbReference type="OrthoDB" id="25625at10239"/>
<sequence>MTDELISRAEQSLGGVTEGPWEVAEEIDGWRAGRPTVIRARNPNPGWEYLRVVSVGQTRPHFGRMRGTEGQDEANVAFIATARSLVPELLEALKEAQDRIAFLERALRNAETFAAAAKVDPEDAVEVEIDEAESWSFSTERRRTTTFINVVERQRGGWVGRGRRIRRTRHRDAPPIRAGRGAGEKGRGLAIQGGGGQ</sequence>
<feature type="coiled-coil region" evidence="1">
    <location>
        <begin position="79"/>
        <end position="113"/>
    </location>
</feature>
<keyword evidence="4" id="KW-1185">Reference proteome</keyword>
<evidence type="ECO:0000313" key="3">
    <source>
        <dbReference type="EMBL" id="AEK09611.1"/>
    </source>
</evidence>
<protein>
    <submittedName>
        <fullName evidence="3">Uncharacterized protein</fullName>
    </submittedName>
</protein>
<dbReference type="Proteomes" id="UP000008414">
    <property type="component" value="Segment"/>
</dbReference>